<dbReference type="Proteomes" id="UP001497516">
    <property type="component" value="Chromosome 6"/>
</dbReference>
<dbReference type="AlphaFoldDB" id="A0AAV2FBP5"/>
<organism evidence="1 2">
    <name type="scientific">Linum trigynum</name>
    <dbReference type="NCBI Taxonomy" id="586398"/>
    <lineage>
        <taxon>Eukaryota</taxon>
        <taxon>Viridiplantae</taxon>
        <taxon>Streptophyta</taxon>
        <taxon>Embryophyta</taxon>
        <taxon>Tracheophyta</taxon>
        <taxon>Spermatophyta</taxon>
        <taxon>Magnoliopsida</taxon>
        <taxon>eudicotyledons</taxon>
        <taxon>Gunneridae</taxon>
        <taxon>Pentapetalae</taxon>
        <taxon>rosids</taxon>
        <taxon>fabids</taxon>
        <taxon>Malpighiales</taxon>
        <taxon>Linaceae</taxon>
        <taxon>Linum</taxon>
    </lineage>
</organism>
<keyword evidence="2" id="KW-1185">Reference proteome</keyword>
<name>A0AAV2FBP5_9ROSI</name>
<proteinExistence type="predicted"/>
<evidence type="ECO:0000313" key="1">
    <source>
        <dbReference type="EMBL" id="CAL1395721.1"/>
    </source>
</evidence>
<dbReference type="EMBL" id="OZ034819">
    <property type="protein sequence ID" value="CAL1395721.1"/>
    <property type="molecule type" value="Genomic_DNA"/>
</dbReference>
<gene>
    <name evidence="1" type="ORF">LTRI10_LOCUS36132</name>
</gene>
<sequence>MVSRNLWAVQNPISNGWKLFHSSVSASVLSLSSCRFERHVLVRDLSLPQSLADVHRQALSLFPLSMIERRFFIVAPRQRRSSNSSSSSSYQRSTINRESSDSRWTEWSSKKLPLWVSFVGFLHNEDIFSSSSSHLTIGIEEESGGKAQAEGEEEASSFCADLKGRNKLRNREERGDELQCPVEMNRENGKVKRTEELWKSSQHAGVE</sequence>
<reference evidence="1 2" key="1">
    <citation type="submission" date="2024-04" db="EMBL/GenBank/DDBJ databases">
        <authorList>
            <person name="Fracassetti M."/>
        </authorList>
    </citation>
    <scope>NUCLEOTIDE SEQUENCE [LARGE SCALE GENOMIC DNA]</scope>
</reference>
<accession>A0AAV2FBP5</accession>
<evidence type="ECO:0000313" key="2">
    <source>
        <dbReference type="Proteomes" id="UP001497516"/>
    </source>
</evidence>
<dbReference type="PROSITE" id="PS51257">
    <property type="entry name" value="PROKAR_LIPOPROTEIN"/>
    <property type="match status" value="1"/>
</dbReference>
<protein>
    <submittedName>
        <fullName evidence="1">Uncharacterized protein</fullName>
    </submittedName>
</protein>